<dbReference type="InterPro" id="IPR050587">
    <property type="entry name" value="GNT1/Glycosyltrans_8"/>
</dbReference>
<keyword evidence="2" id="KW-1185">Reference proteome</keyword>
<comment type="caution">
    <text evidence="1">The sequence shown here is derived from an EMBL/GenBank/DDBJ whole genome shotgun (WGS) entry which is preliminary data.</text>
</comment>
<proteinExistence type="predicted"/>
<evidence type="ECO:0000313" key="1">
    <source>
        <dbReference type="EMBL" id="KAK9419873.1"/>
    </source>
</evidence>
<evidence type="ECO:0000313" key="2">
    <source>
        <dbReference type="Proteomes" id="UP001408356"/>
    </source>
</evidence>
<sequence>MAPLWGSLSSLYQQYSPLATSESSNGAASADSLNSLKVRPSIGQILMSKRVRYTGTALAAIALFVLAFRNYDSLPSLDTLKSGYGAAPSNPNSNCPTASVPASYDDSHINWSRFAYTQYVTNQAYLCNSVMIFETLYRLGSKADRVMMYPESMMDPTATEGTTEAAKLLIKARDVYKVRLHPVAVQRRAGGDSTWAESFTKLLAFNQTQYERVLNVDSDATILQTMDELFLMPPCPVAMPRAYWLFPDSKILSSQLMLVQPSAVEFDRIQKKVSEAGKNDYDMEIVNQLYIDQAMILPHRPYDLLTGEFRGDNHEKYLGTDREEWDPVAVFNEAKFLHFSDWPVPKPWIPMQESMRKDKQPQCVQKNGAEDCSARELWNGFYTDFTDRRAKVCNTKSSSRR</sequence>
<dbReference type="InterPro" id="IPR029044">
    <property type="entry name" value="Nucleotide-diphossugar_trans"/>
</dbReference>
<protein>
    <submittedName>
        <fullName evidence="1">Glycosyltransferase family 8 protein</fullName>
    </submittedName>
</protein>
<reference evidence="1 2" key="1">
    <citation type="journal article" date="2024" name="J. Plant Pathol.">
        <title>Sequence and assembly of the genome of Seiridium unicorne, isolate CBS 538.82, causal agent of cypress canker disease.</title>
        <authorList>
            <person name="Scali E."/>
            <person name="Rocca G.D."/>
            <person name="Danti R."/>
            <person name="Garbelotto M."/>
            <person name="Barberini S."/>
            <person name="Baroncelli R."/>
            <person name="Emiliani G."/>
        </authorList>
    </citation>
    <scope>NUCLEOTIDE SEQUENCE [LARGE SCALE GENOMIC DNA]</scope>
    <source>
        <strain evidence="1 2">BM-138-508</strain>
    </source>
</reference>
<dbReference type="EMBL" id="JARVKF010000279">
    <property type="protein sequence ID" value="KAK9419873.1"/>
    <property type="molecule type" value="Genomic_DNA"/>
</dbReference>
<accession>A0ABR2UYV3</accession>
<dbReference type="Gene3D" id="3.90.550.10">
    <property type="entry name" value="Spore Coat Polysaccharide Biosynthesis Protein SpsA, Chain A"/>
    <property type="match status" value="1"/>
</dbReference>
<dbReference type="Proteomes" id="UP001408356">
    <property type="component" value="Unassembled WGS sequence"/>
</dbReference>
<organism evidence="1 2">
    <name type="scientific">Seiridium unicorne</name>
    <dbReference type="NCBI Taxonomy" id="138068"/>
    <lineage>
        <taxon>Eukaryota</taxon>
        <taxon>Fungi</taxon>
        <taxon>Dikarya</taxon>
        <taxon>Ascomycota</taxon>
        <taxon>Pezizomycotina</taxon>
        <taxon>Sordariomycetes</taxon>
        <taxon>Xylariomycetidae</taxon>
        <taxon>Amphisphaeriales</taxon>
        <taxon>Sporocadaceae</taxon>
        <taxon>Seiridium</taxon>
    </lineage>
</organism>
<dbReference type="PANTHER" id="PTHR11183">
    <property type="entry name" value="GLYCOGENIN SUBFAMILY MEMBER"/>
    <property type="match status" value="1"/>
</dbReference>
<dbReference type="SUPFAM" id="SSF53448">
    <property type="entry name" value="Nucleotide-diphospho-sugar transferases"/>
    <property type="match status" value="1"/>
</dbReference>
<name>A0ABR2UYV3_9PEZI</name>
<gene>
    <name evidence="1" type="ORF">SUNI508_06879</name>
</gene>